<dbReference type="RefSeq" id="WP_286266220.1">
    <property type="nucleotide sequence ID" value="NZ_AP028056.1"/>
</dbReference>
<name>A0AAN0K834_9ACTN</name>
<sequence>MAYQPNWVDLDGLVNIRDFGGMTTTGGRTLREGVLLRSDNLDDLPQTSIEWLLDDLMLSDVIDLRTNSERARAQGFPFDGRVRVHKLSLYPEDDPNDPMPAWFGEFSVLEDGDPPDTVHVVAGHYLGYFRSRPDSIIGALRAVAGSPGAAIINCAAGKDRTGTVSAVLLAALGVPEDQILADYAASTERIVAILTKLGFMAGAGSGEHDADVQSQSTPPELMELVLRRVARDFGSVAGWLELNGWTADDQAGLEAKLLG</sequence>
<dbReference type="KEGG" id="broo:brsh051_28670"/>
<evidence type="ECO:0000313" key="2">
    <source>
        <dbReference type="Proteomes" id="UP001431656"/>
    </source>
</evidence>
<accession>A0AAN0K834</accession>
<proteinExistence type="predicted"/>
<dbReference type="GO" id="GO:0004721">
    <property type="term" value="F:phosphoprotein phosphatase activity"/>
    <property type="evidence" value="ECO:0007669"/>
    <property type="project" value="InterPro"/>
</dbReference>
<dbReference type="Proteomes" id="UP001431656">
    <property type="component" value="Chromosome"/>
</dbReference>
<organism evidence="1 2">
    <name type="scientific">Brooklawnia propionicigenes</name>
    <dbReference type="NCBI Taxonomy" id="3041175"/>
    <lineage>
        <taxon>Bacteria</taxon>
        <taxon>Bacillati</taxon>
        <taxon>Actinomycetota</taxon>
        <taxon>Actinomycetes</taxon>
        <taxon>Propionibacteriales</taxon>
        <taxon>Propionibacteriaceae</taxon>
        <taxon>Brooklawnia</taxon>
    </lineage>
</organism>
<dbReference type="InterPro" id="IPR029021">
    <property type="entry name" value="Prot-tyrosine_phosphatase-like"/>
</dbReference>
<dbReference type="InterPro" id="IPR026893">
    <property type="entry name" value="Tyr/Ser_Pase_IphP-type"/>
</dbReference>
<evidence type="ECO:0000313" key="1">
    <source>
        <dbReference type="EMBL" id="BEH03586.1"/>
    </source>
</evidence>
<gene>
    <name evidence="1" type="ORF">brsh051_28670</name>
</gene>
<dbReference type="SUPFAM" id="SSF52799">
    <property type="entry name" value="(Phosphotyrosine protein) phosphatases II"/>
    <property type="match status" value="1"/>
</dbReference>
<reference evidence="1" key="1">
    <citation type="journal article" date="2024" name="Int. J. Syst. Evol. Microbiol.">
        <title>Brooklawnia propionicigenes sp. nov., a facultatively anaerobic, propionate-producing bacterium isolated from a methanogenic reactor treating waste from cattle farms.</title>
        <authorList>
            <person name="Akita Y."/>
            <person name="Ueki A."/>
            <person name="Tonouchi A."/>
            <person name="Sugawara Y."/>
            <person name="Honma S."/>
            <person name="Kaku N."/>
            <person name="Ueki K."/>
        </authorList>
    </citation>
    <scope>NUCLEOTIDE SEQUENCE</scope>
    <source>
        <strain evidence="1">SH051</strain>
    </source>
</reference>
<protein>
    <submittedName>
        <fullName evidence="1">Tyrosine-protein phosphatase</fullName>
    </submittedName>
</protein>
<dbReference type="AlphaFoldDB" id="A0AAN0K834"/>
<dbReference type="Pfam" id="PF13350">
    <property type="entry name" value="Y_phosphatase3"/>
    <property type="match status" value="1"/>
</dbReference>
<keyword evidence="2" id="KW-1185">Reference proteome</keyword>
<dbReference type="Gene3D" id="3.90.190.10">
    <property type="entry name" value="Protein tyrosine phosphatase superfamily"/>
    <property type="match status" value="1"/>
</dbReference>
<dbReference type="EMBL" id="AP028056">
    <property type="protein sequence ID" value="BEH03586.1"/>
    <property type="molecule type" value="Genomic_DNA"/>
</dbReference>